<name>A0A4Y7RDC1_9FIRM</name>
<comment type="caution">
    <text evidence="1">The sequence shown here is derived from an EMBL/GenBank/DDBJ whole genome shotgun (WGS) entry which is preliminary data.</text>
</comment>
<dbReference type="AlphaFoldDB" id="A0A4Y7RDC1"/>
<accession>A0A4Y7RDC1</accession>
<evidence type="ECO:0000313" key="1">
    <source>
        <dbReference type="EMBL" id="TEB06984.1"/>
    </source>
</evidence>
<organism evidence="1 2">
    <name type="scientific">Pelotomaculum schinkii</name>
    <dbReference type="NCBI Taxonomy" id="78350"/>
    <lineage>
        <taxon>Bacteria</taxon>
        <taxon>Bacillati</taxon>
        <taxon>Bacillota</taxon>
        <taxon>Clostridia</taxon>
        <taxon>Eubacteriales</taxon>
        <taxon>Desulfotomaculaceae</taxon>
        <taxon>Pelotomaculum</taxon>
    </lineage>
</organism>
<dbReference type="Proteomes" id="UP000298324">
    <property type="component" value="Unassembled WGS sequence"/>
</dbReference>
<gene>
    <name evidence="1" type="ORF">Psch_00522</name>
</gene>
<sequence length="51" mass="5820">MNKCKGCIWATWLSHKMVVCFFHEYVKKIGDKAFVPIPAVPAVRRQLLTGT</sequence>
<dbReference type="EMBL" id="QFGA01000001">
    <property type="protein sequence ID" value="TEB06984.1"/>
    <property type="molecule type" value="Genomic_DNA"/>
</dbReference>
<reference evidence="1 2" key="1">
    <citation type="journal article" date="2018" name="Environ. Microbiol.">
        <title>Novel energy conservation strategies and behaviour of Pelotomaculum schinkii driving syntrophic propionate catabolism.</title>
        <authorList>
            <person name="Hidalgo-Ahumada C.A.P."/>
            <person name="Nobu M.K."/>
            <person name="Narihiro T."/>
            <person name="Tamaki H."/>
            <person name="Liu W.T."/>
            <person name="Kamagata Y."/>
            <person name="Stams A.J.M."/>
            <person name="Imachi H."/>
            <person name="Sousa D.Z."/>
        </authorList>
    </citation>
    <scope>NUCLEOTIDE SEQUENCE [LARGE SCALE GENOMIC DNA]</scope>
    <source>
        <strain evidence="1 2">HH</strain>
    </source>
</reference>
<proteinExistence type="predicted"/>
<protein>
    <submittedName>
        <fullName evidence="1">Uncharacterized protein</fullName>
    </submittedName>
</protein>
<evidence type="ECO:0000313" key="2">
    <source>
        <dbReference type="Proteomes" id="UP000298324"/>
    </source>
</evidence>
<keyword evidence="2" id="KW-1185">Reference proteome</keyword>